<keyword evidence="8" id="KW-1185">Reference proteome</keyword>
<organism evidence="7 8">
    <name type="scientific">Asbolus verrucosus</name>
    <name type="common">Desert ironclad beetle</name>
    <dbReference type="NCBI Taxonomy" id="1661398"/>
    <lineage>
        <taxon>Eukaryota</taxon>
        <taxon>Metazoa</taxon>
        <taxon>Ecdysozoa</taxon>
        <taxon>Arthropoda</taxon>
        <taxon>Hexapoda</taxon>
        <taxon>Insecta</taxon>
        <taxon>Pterygota</taxon>
        <taxon>Neoptera</taxon>
        <taxon>Endopterygota</taxon>
        <taxon>Coleoptera</taxon>
        <taxon>Polyphaga</taxon>
        <taxon>Cucujiformia</taxon>
        <taxon>Tenebrionidae</taxon>
        <taxon>Pimeliinae</taxon>
        <taxon>Asbolus</taxon>
    </lineage>
</organism>
<evidence type="ECO:0000256" key="1">
    <source>
        <dbReference type="ARBA" id="ARBA00004123"/>
    </source>
</evidence>
<dbReference type="PANTHER" id="PTHR17616">
    <property type="entry name" value="YES-ASSOCIATED PROTEIN YAP1 FAMILY MEMBER"/>
    <property type="match status" value="1"/>
</dbReference>
<dbReference type="Pfam" id="PF00397">
    <property type="entry name" value="WW"/>
    <property type="match status" value="1"/>
</dbReference>
<keyword evidence="3" id="KW-0963">Cytoplasm</keyword>
<dbReference type="AlphaFoldDB" id="A0A482VNL3"/>
<accession>A0A482VNL3</accession>
<dbReference type="GO" id="GO:0005737">
    <property type="term" value="C:cytoplasm"/>
    <property type="evidence" value="ECO:0007669"/>
    <property type="project" value="UniProtKB-SubCell"/>
</dbReference>
<dbReference type="InterPro" id="IPR036020">
    <property type="entry name" value="WW_dom_sf"/>
</dbReference>
<dbReference type="GO" id="GO:0005634">
    <property type="term" value="C:nucleus"/>
    <property type="evidence" value="ECO:0007669"/>
    <property type="project" value="UniProtKB-SubCell"/>
</dbReference>
<dbReference type="OrthoDB" id="2020426at2759"/>
<dbReference type="SUPFAM" id="SSF51045">
    <property type="entry name" value="WW domain"/>
    <property type="match status" value="1"/>
</dbReference>
<reference evidence="7 8" key="1">
    <citation type="submission" date="2017-03" db="EMBL/GenBank/DDBJ databases">
        <title>Genome of the blue death feigning beetle - Asbolus verrucosus.</title>
        <authorList>
            <person name="Rider S.D."/>
        </authorList>
    </citation>
    <scope>NUCLEOTIDE SEQUENCE [LARGE SCALE GENOMIC DNA]</scope>
    <source>
        <strain evidence="7">Butters</strain>
        <tissue evidence="7">Head and leg muscle</tissue>
    </source>
</reference>
<feature type="compositionally biased region" description="Polar residues" evidence="5">
    <location>
        <begin position="110"/>
        <end position="123"/>
    </location>
</feature>
<sequence length="284" mass="31765">HITRTTTWEDPRKSLAAQATAQHQSAEQLLNHQVSQAQASNSSTPAKVNADVDLGPLPEGWEQAQTPEGEIYFINHQTRTTSWFDPRIRKLRHELEKVDFDKSSLFTATHLQQRSPGTGSVAGQSWHSASLSQSSPAKQQQFRLQLLQFERDRLKLRQQEIRMQQELMMRGGSSGDLPLDPFLTSLNDHSRQESADSGLGLGTTYSMPHTPEDFLANMDDNMEVGSESHTMDTPDISSLSDNIDCTEDLVPSLQLGEEFPTVILDDSDLINTPTTKPDNVLIWL</sequence>
<proteinExistence type="predicted"/>
<feature type="domain" description="WW" evidence="6">
    <location>
        <begin position="55"/>
        <end position="88"/>
    </location>
</feature>
<dbReference type="PROSITE" id="PS50020">
    <property type="entry name" value="WW_DOMAIN_2"/>
    <property type="match status" value="1"/>
</dbReference>
<dbReference type="SMART" id="SM00456">
    <property type="entry name" value="WW"/>
    <property type="match status" value="1"/>
</dbReference>
<dbReference type="EMBL" id="QDEB01079730">
    <property type="protein sequence ID" value="RZC34462.1"/>
    <property type="molecule type" value="Genomic_DNA"/>
</dbReference>
<evidence type="ECO:0000259" key="6">
    <source>
        <dbReference type="PROSITE" id="PS50020"/>
    </source>
</evidence>
<evidence type="ECO:0000256" key="4">
    <source>
        <dbReference type="ARBA" id="ARBA00023242"/>
    </source>
</evidence>
<dbReference type="GO" id="GO:0003713">
    <property type="term" value="F:transcription coactivator activity"/>
    <property type="evidence" value="ECO:0007669"/>
    <property type="project" value="TreeGrafter"/>
</dbReference>
<comment type="subcellular location">
    <subcellularLocation>
        <location evidence="2">Cytoplasm</location>
    </subcellularLocation>
    <subcellularLocation>
        <location evidence="1">Nucleus</location>
    </subcellularLocation>
</comment>
<gene>
    <name evidence="7" type="ORF">BDFB_000441</name>
</gene>
<comment type="caution">
    <text evidence="7">The sequence shown here is derived from an EMBL/GenBank/DDBJ whole genome shotgun (WGS) entry which is preliminary data.</text>
</comment>
<dbReference type="FunFam" id="2.20.70.10:FF:000019">
    <property type="entry name" value="Putative transcriptional coactivator YAP1"/>
    <property type="match status" value="1"/>
</dbReference>
<feature type="non-terminal residue" evidence="7">
    <location>
        <position position="1"/>
    </location>
</feature>
<keyword evidence="4" id="KW-0539">Nucleus</keyword>
<evidence type="ECO:0000256" key="3">
    <source>
        <dbReference type="ARBA" id="ARBA00022490"/>
    </source>
</evidence>
<dbReference type="CDD" id="cd00201">
    <property type="entry name" value="WW"/>
    <property type="match status" value="1"/>
</dbReference>
<dbReference type="InterPro" id="IPR051583">
    <property type="entry name" value="YAP1"/>
</dbReference>
<feature type="compositionally biased region" description="Low complexity" evidence="5">
    <location>
        <begin position="124"/>
        <end position="134"/>
    </location>
</feature>
<evidence type="ECO:0000256" key="2">
    <source>
        <dbReference type="ARBA" id="ARBA00004496"/>
    </source>
</evidence>
<dbReference type="Proteomes" id="UP000292052">
    <property type="component" value="Unassembled WGS sequence"/>
</dbReference>
<feature type="non-terminal residue" evidence="7">
    <location>
        <position position="284"/>
    </location>
</feature>
<dbReference type="PROSITE" id="PS01159">
    <property type="entry name" value="WW_DOMAIN_1"/>
    <property type="match status" value="1"/>
</dbReference>
<evidence type="ECO:0000256" key="5">
    <source>
        <dbReference type="SAM" id="MobiDB-lite"/>
    </source>
</evidence>
<protein>
    <submittedName>
        <fullName evidence="7">Yorkie-like</fullName>
    </submittedName>
</protein>
<dbReference type="STRING" id="1661398.A0A482VNL3"/>
<dbReference type="InterPro" id="IPR001202">
    <property type="entry name" value="WW_dom"/>
</dbReference>
<evidence type="ECO:0000313" key="7">
    <source>
        <dbReference type="EMBL" id="RZC34462.1"/>
    </source>
</evidence>
<dbReference type="GO" id="GO:0045944">
    <property type="term" value="P:positive regulation of transcription by RNA polymerase II"/>
    <property type="evidence" value="ECO:0007669"/>
    <property type="project" value="TreeGrafter"/>
</dbReference>
<evidence type="ECO:0000313" key="8">
    <source>
        <dbReference type="Proteomes" id="UP000292052"/>
    </source>
</evidence>
<dbReference type="GO" id="GO:0035329">
    <property type="term" value="P:hippo signaling"/>
    <property type="evidence" value="ECO:0007669"/>
    <property type="project" value="TreeGrafter"/>
</dbReference>
<name>A0A482VNL3_ASBVE</name>
<dbReference type="Gene3D" id="2.20.70.10">
    <property type="match status" value="2"/>
</dbReference>
<feature type="region of interest" description="Disordered" evidence="5">
    <location>
        <begin position="110"/>
        <end position="134"/>
    </location>
</feature>
<dbReference type="PANTHER" id="PTHR17616:SF8">
    <property type="entry name" value="TRANSCRIPTIONAL COACTIVATOR YORKIE"/>
    <property type="match status" value="1"/>
</dbReference>